<feature type="non-terminal residue" evidence="1">
    <location>
        <position position="140"/>
    </location>
</feature>
<evidence type="ECO:0000313" key="1">
    <source>
        <dbReference type="EMBL" id="RLV91319.1"/>
    </source>
</evidence>
<evidence type="ECO:0000313" key="2">
    <source>
        <dbReference type="Proteomes" id="UP000276834"/>
    </source>
</evidence>
<keyword evidence="2" id="KW-1185">Reference proteome</keyword>
<reference evidence="1 2" key="1">
    <citation type="journal article" date="2018" name="Proc. R. Soc. B">
        <title>A non-coding region near Follistatin controls head colour polymorphism in the Gouldian finch.</title>
        <authorList>
            <person name="Toomey M.B."/>
            <person name="Marques C.I."/>
            <person name="Andrade P."/>
            <person name="Araujo P.M."/>
            <person name="Sabatino S."/>
            <person name="Gazda M.A."/>
            <person name="Afonso S."/>
            <person name="Lopes R.J."/>
            <person name="Corbo J.C."/>
            <person name="Carneiro M."/>
        </authorList>
    </citation>
    <scope>NUCLEOTIDE SEQUENCE [LARGE SCALE GENOMIC DNA]</scope>
    <source>
        <strain evidence="1">Red01</strain>
        <tissue evidence="1">Muscle</tissue>
    </source>
</reference>
<proteinExistence type="predicted"/>
<gene>
    <name evidence="1" type="ORF">DV515_00014162</name>
</gene>
<feature type="non-terminal residue" evidence="1">
    <location>
        <position position="1"/>
    </location>
</feature>
<dbReference type="EMBL" id="QUSF01000113">
    <property type="protein sequence ID" value="RLV91319.1"/>
    <property type="molecule type" value="Genomic_DNA"/>
</dbReference>
<dbReference type="Proteomes" id="UP000276834">
    <property type="component" value="Unassembled WGS sequence"/>
</dbReference>
<sequence>RVGRPVHREQAPAAGSHCWDRCQHRCTRNSQLRLEGTGKCPRLLPLPPAGTIQRFLPSPSVPAQPLVCHLSLPGFLLPFRKRGSGRGGCGPGRTGFSCFSLCCSGISGQGALLLIKVPLSSISSANRSYWAPRSPGSCSR</sequence>
<protein>
    <submittedName>
        <fullName evidence="1">Uncharacterized protein</fullName>
    </submittedName>
</protein>
<dbReference type="AlphaFoldDB" id="A0A3L8RYQ3"/>
<comment type="caution">
    <text evidence="1">The sequence shown here is derived from an EMBL/GenBank/DDBJ whole genome shotgun (WGS) entry which is preliminary data.</text>
</comment>
<accession>A0A3L8RYQ3</accession>
<name>A0A3L8RYQ3_CHLGU</name>
<organism evidence="1 2">
    <name type="scientific">Chloebia gouldiae</name>
    <name type="common">Gouldian finch</name>
    <name type="synonym">Erythrura gouldiae</name>
    <dbReference type="NCBI Taxonomy" id="44316"/>
    <lineage>
        <taxon>Eukaryota</taxon>
        <taxon>Metazoa</taxon>
        <taxon>Chordata</taxon>
        <taxon>Craniata</taxon>
        <taxon>Vertebrata</taxon>
        <taxon>Euteleostomi</taxon>
        <taxon>Archelosauria</taxon>
        <taxon>Archosauria</taxon>
        <taxon>Dinosauria</taxon>
        <taxon>Saurischia</taxon>
        <taxon>Theropoda</taxon>
        <taxon>Coelurosauria</taxon>
        <taxon>Aves</taxon>
        <taxon>Neognathae</taxon>
        <taxon>Neoaves</taxon>
        <taxon>Telluraves</taxon>
        <taxon>Australaves</taxon>
        <taxon>Passeriformes</taxon>
        <taxon>Passeroidea</taxon>
        <taxon>Passeridae</taxon>
        <taxon>Chloebia</taxon>
    </lineage>
</organism>